<comment type="caution">
    <text evidence="1">The sequence shown here is derived from an EMBL/GenBank/DDBJ whole genome shotgun (WGS) entry which is preliminary data.</text>
</comment>
<accession>A0A8J8GSF9</accession>
<sequence length="267" mass="27541">MPRDIRLVDSITQPQESRGSVIVAGSHGGISSGRYAAQLGLTGIVFNNAGVGKDDAGIESLSYLDELGLPAATVDNQSARIGDGVDMARGEISHVNSVAEDCGCEVGQSALEWAATMHDAGVEPVEEDVGSEMTQAKVEDGEVPVWTLDSIGLISDEHEGAITVTGSHGERLAGEFDSYVQADVAGITLFDAGVGKDGAGIGRLRTMNDREIPAATVDVESARIGDSTSALDGGVLSHVNDVASELGVEPGDSCSSFVETVRASVQR</sequence>
<dbReference type="OrthoDB" id="275249at2157"/>
<gene>
    <name evidence="1" type="ORF">HT576_22070</name>
</gene>
<proteinExistence type="predicted"/>
<name>A0A8J8GSF9_9EURY</name>
<dbReference type="Proteomes" id="UP000728647">
    <property type="component" value="Unassembled WGS sequence"/>
</dbReference>
<evidence type="ECO:0000313" key="2">
    <source>
        <dbReference type="Proteomes" id="UP000728647"/>
    </source>
</evidence>
<reference evidence="1" key="1">
    <citation type="submission" date="2020-06" db="EMBL/GenBank/DDBJ databases">
        <title>Haloterrigena sp. nov., an extremely halophilic archaeon isolated from a saline sediment.</title>
        <authorList>
            <person name="Liu B.-B."/>
        </authorList>
    </citation>
    <scope>NUCLEOTIDE SEQUENCE</scope>
    <source>
        <strain evidence="1">SYSU A121-1</strain>
    </source>
</reference>
<dbReference type="RefSeq" id="WP_174703324.1">
    <property type="nucleotide sequence ID" value="NZ_JABURA010000003.1"/>
</dbReference>
<evidence type="ECO:0000313" key="1">
    <source>
        <dbReference type="EMBL" id="NUB93669.1"/>
    </source>
</evidence>
<organism evidence="1 2">
    <name type="scientific">Haloterrigena gelatinilytica</name>
    <dbReference type="NCBI Taxonomy" id="2741724"/>
    <lineage>
        <taxon>Archaea</taxon>
        <taxon>Methanobacteriati</taxon>
        <taxon>Methanobacteriota</taxon>
        <taxon>Stenosarchaea group</taxon>
        <taxon>Halobacteria</taxon>
        <taxon>Halobacteriales</taxon>
        <taxon>Natrialbaceae</taxon>
        <taxon>Haloterrigena</taxon>
    </lineage>
</organism>
<dbReference type="EMBL" id="JABURA010000003">
    <property type="protein sequence ID" value="NUB93669.1"/>
    <property type="molecule type" value="Genomic_DNA"/>
</dbReference>
<protein>
    <submittedName>
        <fullName evidence="1">Uncharacterized protein</fullName>
    </submittedName>
</protein>
<dbReference type="AlphaFoldDB" id="A0A8J8GSF9"/>